<dbReference type="EMBL" id="SEOO01000015">
    <property type="protein sequence ID" value="RYM10856.1"/>
    <property type="molecule type" value="Genomic_DNA"/>
</dbReference>
<evidence type="ECO:0000313" key="4">
    <source>
        <dbReference type="EMBL" id="RYM10856.1"/>
    </source>
</evidence>
<dbReference type="Gene3D" id="3.20.20.30">
    <property type="entry name" value="Luciferase-like domain"/>
    <property type="match status" value="1"/>
</dbReference>
<evidence type="ECO:0000256" key="2">
    <source>
        <dbReference type="ARBA" id="ARBA00023033"/>
    </source>
</evidence>
<evidence type="ECO:0000313" key="5">
    <source>
        <dbReference type="Proteomes" id="UP000291572"/>
    </source>
</evidence>
<comment type="caution">
    <text evidence="4">The sequence shown here is derived from an EMBL/GenBank/DDBJ whole genome shotgun (WGS) entry which is preliminary data.</text>
</comment>
<dbReference type="GO" id="GO:0004497">
    <property type="term" value="F:monooxygenase activity"/>
    <property type="evidence" value="ECO:0007669"/>
    <property type="project" value="UniProtKB-KW"/>
</dbReference>
<evidence type="ECO:0000256" key="1">
    <source>
        <dbReference type="ARBA" id="ARBA00023002"/>
    </source>
</evidence>
<sequence>MNDIGGSCSGPAKTRERFMDIIYTPVWQNPGNIRSPLQFVQDELSLMEKVEGLGFDICCSPEHHFDIDYSACPDNFLPLSYLAAKTTTLKLCLGAVILPWNDPLRVVEKLAFLDHLSGGRCIAGFGRGLAKMEYSHMGIPMDESRERFDEALEMVLSALRSGVIEGTGKYYPQTPTPVHPAPRASLADSFCAVGMSPESSRTAGEIGGRLLTFVTKPLDGMLPLLNEYRDAFRAHHPNRQPHIIMDDFYLIREDADEARELAYTYAGNYYQTVVRHYEMTGDHFAKSSAYQSYAEGAAALREMGVDAAARAYVDAQVGVGTPAQVLARVEERLRVLGPEISLAGCFFYGGMSRDEAMVSLQLFGDKVIPDARAMARDYATAAV</sequence>
<dbReference type="GO" id="GO:0016705">
    <property type="term" value="F:oxidoreductase activity, acting on paired donors, with incorporation or reduction of molecular oxygen"/>
    <property type="evidence" value="ECO:0007669"/>
    <property type="project" value="InterPro"/>
</dbReference>
<dbReference type="AlphaFoldDB" id="A0A8G1ZFX8"/>
<protein>
    <submittedName>
        <fullName evidence="4">LLM class flavin-dependent oxidoreductase</fullName>
    </submittedName>
</protein>
<dbReference type="GO" id="GO:0005829">
    <property type="term" value="C:cytosol"/>
    <property type="evidence" value="ECO:0007669"/>
    <property type="project" value="TreeGrafter"/>
</dbReference>
<dbReference type="Proteomes" id="UP000291572">
    <property type="component" value="Unassembled WGS sequence"/>
</dbReference>
<proteinExistence type="predicted"/>
<name>A0A8G1ZFX8_9SPHN</name>
<reference evidence="4 5" key="1">
    <citation type="submission" date="2019-02" db="EMBL/GenBank/DDBJ databases">
        <authorList>
            <person name="Feng G."/>
        </authorList>
    </citation>
    <scope>NUCLEOTIDE SEQUENCE [LARGE SCALE GENOMIC DNA]</scope>
    <source>
        <strain evidence="4 5">CCTCC AB 2011146</strain>
    </source>
</reference>
<dbReference type="PANTHER" id="PTHR30137:SF8">
    <property type="entry name" value="BLR5498 PROTEIN"/>
    <property type="match status" value="1"/>
</dbReference>
<keyword evidence="1" id="KW-0560">Oxidoreductase</keyword>
<organism evidence="4 5">
    <name type="scientific">Sphingobium cupriresistens</name>
    <dbReference type="NCBI Taxonomy" id="1132417"/>
    <lineage>
        <taxon>Bacteria</taxon>
        <taxon>Pseudomonadati</taxon>
        <taxon>Pseudomonadota</taxon>
        <taxon>Alphaproteobacteria</taxon>
        <taxon>Sphingomonadales</taxon>
        <taxon>Sphingomonadaceae</taxon>
        <taxon>Sphingobium</taxon>
    </lineage>
</organism>
<gene>
    <name evidence="4" type="ORF">EWH12_10575</name>
</gene>
<dbReference type="InterPro" id="IPR011251">
    <property type="entry name" value="Luciferase-like_dom"/>
</dbReference>
<dbReference type="OrthoDB" id="8477406at2"/>
<feature type="domain" description="Luciferase-like" evidence="3">
    <location>
        <begin position="38"/>
        <end position="334"/>
    </location>
</feature>
<dbReference type="SUPFAM" id="SSF51679">
    <property type="entry name" value="Bacterial luciferase-like"/>
    <property type="match status" value="1"/>
</dbReference>
<dbReference type="InterPro" id="IPR050766">
    <property type="entry name" value="Bact_Lucif_Oxidored"/>
</dbReference>
<evidence type="ECO:0000259" key="3">
    <source>
        <dbReference type="Pfam" id="PF00296"/>
    </source>
</evidence>
<accession>A0A8G1ZFX8</accession>
<keyword evidence="2" id="KW-0503">Monooxygenase</keyword>
<dbReference type="Pfam" id="PF00296">
    <property type="entry name" value="Bac_luciferase"/>
    <property type="match status" value="1"/>
</dbReference>
<dbReference type="PANTHER" id="PTHR30137">
    <property type="entry name" value="LUCIFERASE-LIKE MONOOXYGENASE"/>
    <property type="match status" value="1"/>
</dbReference>
<dbReference type="InterPro" id="IPR036661">
    <property type="entry name" value="Luciferase-like_sf"/>
</dbReference>